<dbReference type="EMBL" id="JARGEI010000006">
    <property type="protein sequence ID" value="KAJ8729828.1"/>
    <property type="molecule type" value="Genomic_DNA"/>
</dbReference>
<feature type="region of interest" description="Disordered" evidence="1">
    <location>
        <begin position="335"/>
        <end position="364"/>
    </location>
</feature>
<feature type="region of interest" description="Disordered" evidence="1">
    <location>
        <begin position="398"/>
        <end position="417"/>
    </location>
</feature>
<dbReference type="Proteomes" id="UP001231518">
    <property type="component" value="Chromosome 9"/>
</dbReference>
<name>A0AAD8DX49_MYTSE</name>
<comment type="caution">
    <text evidence="2">The sequence shown here is derived from an EMBL/GenBank/DDBJ whole genome shotgun (WGS) entry which is preliminary data.</text>
</comment>
<organism evidence="2 3">
    <name type="scientific">Mythimna separata</name>
    <name type="common">Oriental armyworm</name>
    <name type="synonym">Pseudaletia separata</name>
    <dbReference type="NCBI Taxonomy" id="271217"/>
    <lineage>
        <taxon>Eukaryota</taxon>
        <taxon>Metazoa</taxon>
        <taxon>Ecdysozoa</taxon>
        <taxon>Arthropoda</taxon>
        <taxon>Hexapoda</taxon>
        <taxon>Insecta</taxon>
        <taxon>Pterygota</taxon>
        <taxon>Neoptera</taxon>
        <taxon>Endopterygota</taxon>
        <taxon>Lepidoptera</taxon>
        <taxon>Glossata</taxon>
        <taxon>Ditrysia</taxon>
        <taxon>Noctuoidea</taxon>
        <taxon>Noctuidae</taxon>
        <taxon>Noctuinae</taxon>
        <taxon>Hadenini</taxon>
        <taxon>Mythimna</taxon>
    </lineage>
</organism>
<reference evidence="2" key="1">
    <citation type="submission" date="2023-03" db="EMBL/GenBank/DDBJ databases">
        <title>Chromosome-level genomes of two armyworms, Mythimna separata and Mythimna loreyi, provide insights into the biosynthesis and reception of sex pheromones.</title>
        <authorList>
            <person name="Zhao H."/>
        </authorList>
    </citation>
    <scope>NUCLEOTIDE SEQUENCE</scope>
    <source>
        <strain evidence="2">BeijingLab</strain>
        <tissue evidence="2">Pupa</tissue>
    </source>
</reference>
<proteinExistence type="predicted"/>
<dbReference type="AlphaFoldDB" id="A0AAD8DX49"/>
<evidence type="ECO:0000313" key="3">
    <source>
        <dbReference type="Proteomes" id="UP001231518"/>
    </source>
</evidence>
<evidence type="ECO:0000313" key="2">
    <source>
        <dbReference type="EMBL" id="KAJ8729828.1"/>
    </source>
</evidence>
<keyword evidence="3" id="KW-1185">Reference proteome</keyword>
<feature type="compositionally biased region" description="Basic and acidic residues" evidence="1">
    <location>
        <begin position="398"/>
        <end position="409"/>
    </location>
</feature>
<feature type="compositionally biased region" description="Low complexity" evidence="1">
    <location>
        <begin position="272"/>
        <end position="295"/>
    </location>
</feature>
<feature type="compositionally biased region" description="Polar residues" evidence="1">
    <location>
        <begin position="338"/>
        <end position="347"/>
    </location>
</feature>
<protein>
    <submittedName>
        <fullName evidence="2">Uncharacterized protein</fullName>
    </submittedName>
</protein>
<accession>A0AAD8DX49</accession>
<feature type="region of interest" description="Disordered" evidence="1">
    <location>
        <begin position="246"/>
        <end position="302"/>
    </location>
</feature>
<sequence>MAYMKAWSTKEEVLKDLAKASGRSSRKKDDLDEGYLVIGDAPPPVIPEDEDAEMKLMFGDAVSTKDVPVRSGTPDLAGIQQMIRMMQDYHNGDDEHIPDDPVNTDSCVIAISKVSKLNPYVAEFKPRSSRQLDNEDINPNFVEQTVERIGESNKEPEVEIKGKESGDNNDLEVQLNFDKQEDQDMAATLKKQISDAAKSDSFEFKKQKNVAIATLLRLYAKNASPPQPATPVKLITPEYFEGKVETREDVKVESPLAMGSTGTSSTPEPRDSCTTLPSCSTFSTSTSSSNLLSPSQKLDPEIKKSIDKVNRWLEEPKMRKSPAVCLGPIAFKRKEAVSRQSPVSDSSPKARKPAPASQQYQPSRYAAELGQKYVERNKVLESKQKEVTWTNLEEVLKAKDMEIRKRQEQEQASTSGS</sequence>
<evidence type="ECO:0000256" key="1">
    <source>
        <dbReference type="SAM" id="MobiDB-lite"/>
    </source>
</evidence>
<feature type="region of interest" description="Disordered" evidence="1">
    <location>
        <begin position="18"/>
        <end position="44"/>
    </location>
</feature>
<gene>
    <name evidence="2" type="ORF">PYW07_016866</name>
</gene>